<dbReference type="InterPro" id="IPR001279">
    <property type="entry name" value="Metallo-B-lactamas"/>
</dbReference>
<comment type="catalytic activity">
    <reaction evidence="5">
        <text>a ribonucleotidyl-ribonucleotide-RNA + H2O = a 3'-end ribonucleotide-RNA + a 5'-end 5'-phospho-ribonucleoside-RNA + H(+)</text>
        <dbReference type="Rhea" id="RHEA:68096"/>
        <dbReference type="Rhea" id="RHEA-COMP:15179"/>
        <dbReference type="Rhea" id="RHEA-COMP:17355"/>
        <dbReference type="Rhea" id="RHEA-COMP:17428"/>
        <dbReference type="ChEBI" id="CHEBI:15377"/>
        <dbReference type="ChEBI" id="CHEBI:15378"/>
        <dbReference type="ChEBI" id="CHEBI:74896"/>
        <dbReference type="ChEBI" id="CHEBI:138282"/>
        <dbReference type="ChEBI" id="CHEBI:173118"/>
    </reaction>
    <physiologicalReaction direction="left-to-right" evidence="5">
        <dbReference type="Rhea" id="RHEA:68097"/>
    </physiologicalReaction>
</comment>
<gene>
    <name evidence="8" type="ORF">UW60_C0052G0003</name>
</gene>
<evidence type="ECO:0000256" key="4">
    <source>
        <dbReference type="ARBA" id="ARBA00032988"/>
    </source>
</evidence>
<dbReference type="SMART" id="SM00849">
    <property type="entry name" value="Lactamase_B"/>
    <property type="match status" value="1"/>
</dbReference>
<feature type="domain" description="Metallo-beta-lactamase" evidence="7">
    <location>
        <begin position="26"/>
        <end position="185"/>
    </location>
</feature>
<comment type="caution">
    <text evidence="8">The sequence shown here is derived from an EMBL/GenBank/DDBJ whole genome shotgun (WGS) entry which is preliminary data.</text>
</comment>
<dbReference type="InterPro" id="IPR039344">
    <property type="entry name" value="MBLAC1"/>
</dbReference>
<dbReference type="AlphaFoldDB" id="A0A0G1LYG5"/>
<accession>A0A0G1LYG5</accession>
<dbReference type="EMBL" id="LCIY01000052">
    <property type="protein sequence ID" value="KKT64749.1"/>
    <property type="molecule type" value="Genomic_DNA"/>
</dbReference>
<sequence>MEKAQVIVLQPGYAIWDNGLKAQKADGTITLIKSVKTIIVDTGLPKDKEVILQGLKKHGVAPNQVDFVICTHGDADHIGNNNLFPIAKLIVGFDIYDGDIATFFQKNYKVDNFVTATEMTGHDDRSIGILVETNDGLVVICGDLFEYENDWQNAKDWMAFSKRPKDHIKNRAKVWELAEYIVPGHGDIFKVDKSVNILQEENRQLKELMQKSVNVYGDVEL</sequence>
<evidence type="ECO:0000256" key="2">
    <source>
        <dbReference type="ARBA" id="ARBA00011738"/>
    </source>
</evidence>
<dbReference type="GO" id="GO:0005829">
    <property type="term" value="C:cytosol"/>
    <property type="evidence" value="ECO:0007669"/>
    <property type="project" value="UniProtKB-SubCell"/>
</dbReference>
<dbReference type="PANTHER" id="PTHR23200:SF48">
    <property type="entry name" value="METALLO-BETA-LACTAMASE DOMAIN-CONTAINING PROTEIN 1"/>
    <property type="match status" value="1"/>
</dbReference>
<dbReference type="CDD" id="cd07711">
    <property type="entry name" value="MBLAC1-like_MBL-fold"/>
    <property type="match status" value="1"/>
</dbReference>
<comment type="function">
    <text evidence="6">Endoribonuclease that catalyzes the hydrolysis of histone-coding pre-mRNA 3'-end. Involved in histone pre-mRNA processing during the S-phase of the cell cycle, which is required for entering/progressing through S-phase. Cleaves histone pre-mRNA at a major and a minor cleavage site after the 5'-ACCCA-3' and the 5'-ACCCACA-3' sequence, respectively, and located downstream of the stem-loop. May require the presence of the HDE element located at the histone pre-RNA 3'-end to avoid non-specific cleavage.</text>
</comment>
<evidence type="ECO:0000256" key="5">
    <source>
        <dbReference type="ARBA" id="ARBA00044690"/>
    </source>
</evidence>
<comment type="subcellular location">
    <subcellularLocation>
        <location evidence="1">Cytoplasm</location>
        <location evidence="1">Cytosol</location>
    </subcellularLocation>
</comment>
<evidence type="ECO:0000256" key="6">
    <source>
        <dbReference type="ARBA" id="ARBA00045869"/>
    </source>
</evidence>
<dbReference type="PANTHER" id="PTHR23200">
    <property type="entry name" value="METALLO-BETA-LACTAMASE DOMAIN-CONTAINING PROTEIN 1"/>
    <property type="match status" value="1"/>
</dbReference>
<protein>
    <recommendedName>
        <fullName evidence="3">Metallo-beta-lactamase domain-containing protein 1</fullName>
    </recommendedName>
    <alternativeName>
        <fullName evidence="4">Endoribonuclease MBLAC1</fullName>
    </alternativeName>
</protein>
<evidence type="ECO:0000256" key="1">
    <source>
        <dbReference type="ARBA" id="ARBA00004514"/>
    </source>
</evidence>
<proteinExistence type="predicted"/>
<organism evidence="8 9">
    <name type="scientific">Candidatus Woesebacteria bacterium GW2011_GWA2_44_33</name>
    <dbReference type="NCBI Taxonomy" id="1618564"/>
    <lineage>
        <taxon>Bacteria</taxon>
        <taxon>Candidatus Woeseibacteriota</taxon>
    </lineage>
</organism>
<dbReference type="Proteomes" id="UP000034826">
    <property type="component" value="Unassembled WGS sequence"/>
</dbReference>
<name>A0A0G1LYG5_9BACT</name>
<comment type="subunit">
    <text evidence="2">Homodimer.</text>
</comment>
<dbReference type="Pfam" id="PF00753">
    <property type="entry name" value="Lactamase_B"/>
    <property type="match status" value="1"/>
</dbReference>
<evidence type="ECO:0000313" key="8">
    <source>
        <dbReference type="EMBL" id="KKT64749.1"/>
    </source>
</evidence>
<evidence type="ECO:0000313" key="9">
    <source>
        <dbReference type="Proteomes" id="UP000034826"/>
    </source>
</evidence>
<dbReference type="SUPFAM" id="SSF56281">
    <property type="entry name" value="Metallo-hydrolase/oxidoreductase"/>
    <property type="match status" value="1"/>
</dbReference>
<evidence type="ECO:0000259" key="7">
    <source>
        <dbReference type="SMART" id="SM00849"/>
    </source>
</evidence>
<dbReference type="Gene3D" id="3.60.15.10">
    <property type="entry name" value="Ribonuclease Z/Hydroxyacylglutathione hydrolase-like"/>
    <property type="match status" value="1"/>
</dbReference>
<evidence type="ECO:0000256" key="3">
    <source>
        <dbReference type="ARBA" id="ARBA00014856"/>
    </source>
</evidence>
<dbReference type="InterPro" id="IPR036866">
    <property type="entry name" value="RibonucZ/Hydroxyglut_hydro"/>
</dbReference>
<reference evidence="8 9" key="1">
    <citation type="journal article" date="2015" name="Nature">
        <title>rRNA introns, odd ribosomes, and small enigmatic genomes across a large radiation of phyla.</title>
        <authorList>
            <person name="Brown C.T."/>
            <person name="Hug L.A."/>
            <person name="Thomas B.C."/>
            <person name="Sharon I."/>
            <person name="Castelle C.J."/>
            <person name="Singh A."/>
            <person name="Wilkins M.J."/>
            <person name="Williams K.H."/>
            <person name="Banfield J.F."/>
        </authorList>
    </citation>
    <scope>NUCLEOTIDE SEQUENCE [LARGE SCALE GENOMIC DNA]</scope>
</reference>